<evidence type="ECO:0000256" key="7">
    <source>
        <dbReference type="HAMAP-Rule" id="MF_00203"/>
    </source>
</evidence>
<dbReference type="Pfam" id="PF01541">
    <property type="entry name" value="GIY-YIG"/>
    <property type="match status" value="1"/>
</dbReference>
<keyword evidence="2 7" id="KW-0227">DNA damage</keyword>
<dbReference type="InterPro" id="IPR000305">
    <property type="entry name" value="GIY-YIG_endonuc"/>
</dbReference>
<dbReference type="InterPro" id="IPR001943">
    <property type="entry name" value="UVR_dom"/>
</dbReference>
<dbReference type="AlphaFoldDB" id="A0A4Q9V1I8"/>
<dbReference type="PROSITE" id="PS50165">
    <property type="entry name" value="UVRC"/>
    <property type="match status" value="1"/>
</dbReference>
<dbReference type="Proteomes" id="UP000293036">
    <property type="component" value="Unassembled WGS sequence"/>
</dbReference>
<dbReference type="GO" id="GO:0009381">
    <property type="term" value="F:excinuclease ABC activity"/>
    <property type="evidence" value="ECO:0007669"/>
    <property type="project" value="UniProtKB-UniRule"/>
</dbReference>
<sequence>MADPQSYRPRTQDIPENPGVYRFIDDDGRVIYVGKAKNLRKRLVSYFRDPIVLHPRTRQMVFTAVRVVWVVVQSELEALTLEYAWIKEYDPRFNVMYRDDKSYPYLAITVSEEYPRLMVTRDSRRKGIRYYGPYTQTWAVRESLDLLLRVFPVRSCTKGVFNNAHRAGRPCLNGYIDRCSAPCIGRISAAEHRELISAVVKFLDGTGDDLIKLKSSQMKEAAQCLDFELAAKLRDQVQALQTISEKNTVVLDSDVDADVFGLEFDEIEASVQVFYVRGGRIRGQRGWVSETAGVDADELLSDLLLQVYGAYAPTSNPRIKEDAKSVDDVAHTATTAIPREIWLPQIPAEWQTLSDWLSSLRGANVHIKNPQKGLKANLMRTVHLNAVQALQRHKLHRSGDITERSQALEELRVGLNLERAPLRIECYDVSHTQGTHQVASMVVFEDGLAKKQDYRHFIVRGPDGHGTRDDTAAMDEVLRRRLLRLASGADANDASDDEPLSGPDSEDIQRPRKFAYRPDLIVVDGGLPQVNAAQRVVDELNADVTVIGLAKRLEEVWIPGQDFPLILPRTSPALRLLQYLRDESHRFAITFHRKKRSKAMTRSILDDIPGLGPSRQKALLKHFGSVARIRQASLTELCEVPGIGSAFAQTIHDALRPDSDADSPVSK</sequence>
<evidence type="ECO:0000256" key="8">
    <source>
        <dbReference type="SAM" id="MobiDB-lite"/>
    </source>
</evidence>
<evidence type="ECO:0000259" key="11">
    <source>
        <dbReference type="PROSITE" id="PS50165"/>
    </source>
</evidence>
<keyword evidence="1 7" id="KW-0963">Cytoplasm</keyword>
<reference evidence="12 13" key="1">
    <citation type="submission" date="2019-02" db="EMBL/GenBank/DDBJ databases">
        <title>Arcanobacterium bovis sp. nov., isolated from the milk of a cow with mastitis.</title>
        <authorList>
            <person name="Sammra O."/>
            <person name="Foster G."/>
            <person name="Hassan A."/>
            <person name="Alssahen M."/>
            <person name="Laemmler C."/>
            <person name="Borowiak M."/>
            <person name="Malorny B."/>
            <person name="Abdulmawjood A."/>
        </authorList>
    </citation>
    <scope>NUCLEOTIDE SEQUENCE [LARGE SCALE GENOMIC DNA]</scope>
    <source>
        <strain evidence="12 13">C605018/01/1</strain>
    </source>
</reference>
<comment type="function">
    <text evidence="7">The UvrABC repair system catalyzes the recognition and processing of DNA lesions. UvrC both incises the 5' and 3' sides of the lesion. The N-terminal half is responsible for the 3' incision and the C-terminal half is responsible for the 5' incision.</text>
</comment>
<dbReference type="InterPro" id="IPR036876">
    <property type="entry name" value="UVR_dom_sf"/>
</dbReference>
<comment type="similarity">
    <text evidence="7">Belongs to the UvrC family.</text>
</comment>
<evidence type="ECO:0000256" key="5">
    <source>
        <dbReference type="ARBA" id="ARBA00023204"/>
    </source>
</evidence>
<dbReference type="InterPro" id="IPR003583">
    <property type="entry name" value="Hlx-hairpin-Hlx_DNA-bd_motif"/>
</dbReference>
<dbReference type="InterPro" id="IPR035901">
    <property type="entry name" value="GIY-YIG_endonuc_sf"/>
</dbReference>
<protein>
    <recommendedName>
        <fullName evidence="7">UvrABC system protein C</fullName>
        <shortName evidence="7">Protein UvrC</shortName>
    </recommendedName>
    <alternativeName>
        <fullName evidence="7">Excinuclease ABC subunit C</fullName>
    </alternativeName>
</protein>
<keyword evidence="3 7" id="KW-0228">DNA excision</keyword>
<comment type="subcellular location">
    <subcellularLocation>
        <location evidence="7">Cytoplasm</location>
    </subcellularLocation>
</comment>
<organism evidence="12 13">
    <name type="scientific">Arcanobacterium bovis</name>
    <dbReference type="NCBI Taxonomy" id="2529275"/>
    <lineage>
        <taxon>Bacteria</taxon>
        <taxon>Bacillati</taxon>
        <taxon>Actinomycetota</taxon>
        <taxon>Actinomycetes</taxon>
        <taxon>Actinomycetales</taxon>
        <taxon>Actinomycetaceae</taxon>
        <taxon>Arcanobacterium</taxon>
    </lineage>
</organism>
<dbReference type="GO" id="GO:0006289">
    <property type="term" value="P:nucleotide-excision repair"/>
    <property type="evidence" value="ECO:0007669"/>
    <property type="project" value="UniProtKB-UniRule"/>
</dbReference>
<dbReference type="InterPro" id="IPR050066">
    <property type="entry name" value="UvrABC_protein_C"/>
</dbReference>
<dbReference type="Gene3D" id="3.40.1440.10">
    <property type="entry name" value="GIY-YIG endonuclease"/>
    <property type="match status" value="1"/>
</dbReference>
<dbReference type="InterPro" id="IPR004791">
    <property type="entry name" value="UvrC"/>
</dbReference>
<dbReference type="Gene3D" id="1.10.150.20">
    <property type="entry name" value="5' to 3' exonuclease, C-terminal subdomain"/>
    <property type="match status" value="1"/>
</dbReference>
<dbReference type="FunFam" id="1.10.150.20:FF:000005">
    <property type="entry name" value="UvrABC system protein C"/>
    <property type="match status" value="1"/>
</dbReference>
<dbReference type="EMBL" id="SJDT01000002">
    <property type="protein sequence ID" value="TBW22951.1"/>
    <property type="molecule type" value="Genomic_DNA"/>
</dbReference>
<evidence type="ECO:0000256" key="3">
    <source>
        <dbReference type="ARBA" id="ARBA00022769"/>
    </source>
</evidence>
<dbReference type="OrthoDB" id="9804933at2"/>
<dbReference type="HAMAP" id="MF_00203">
    <property type="entry name" value="UvrC"/>
    <property type="match status" value="1"/>
</dbReference>
<keyword evidence="6 7" id="KW-0742">SOS response</keyword>
<dbReference type="Pfam" id="PF14520">
    <property type="entry name" value="HHH_5"/>
    <property type="match status" value="1"/>
</dbReference>
<dbReference type="RefSeq" id="WP_131280107.1">
    <property type="nucleotide sequence ID" value="NZ_JBHSLR010000009.1"/>
</dbReference>
<evidence type="ECO:0000256" key="6">
    <source>
        <dbReference type="ARBA" id="ARBA00023236"/>
    </source>
</evidence>
<keyword evidence="13" id="KW-1185">Reference proteome</keyword>
<dbReference type="CDD" id="cd10434">
    <property type="entry name" value="GIY-YIG_UvrC_Cho"/>
    <property type="match status" value="1"/>
</dbReference>
<dbReference type="InterPro" id="IPR038476">
    <property type="entry name" value="UvrC_RNase_H_dom_sf"/>
</dbReference>
<dbReference type="PROSITE" id="PS50151">
    <property type="entry name" value="UVR"/>
    <property type="match status" value="1"/>
</dbReference>
<dbReference type="SUPFAM" id="SSF47781">
    <property type="entry name" value="RuvA domain 2-like"/>
    <property type="match status" value="1"/>
</dbReference>
<evidence type="ECO:0000259" key="10">
    <source>
        <dbReference type="PROSITE" id="PS50164"/>
    </source>
</evidence>
<dbReference type="PROSITE" id="PS50164">
    <property type="entry name" value="GIY_YIG"/>
    <property type="match status" value="1"/>
</dbReference>
<dbReference type="GO" id="GO:0009380">
    <property type="term" value="C:excinuclease repair complex"/>
    <property type="evidence" value="ECO:0007669"/>
    <property type="project" value="InterPro"/>
</dbReference>
<dbReference type="Pfam" id="PF02151">
    <property type="entry name" value="UVR"/>
    <property type="match status" value="1"/>
</dbReference>
<evidence type="ECO:0000256" key="2">
    <source>
        <dbReference type="ARBA" id="ARBA00022763"/>
    </source>
</evidence>
<dbReference type="SMART" id="SM00278">
    <property type="entry name" value="HhH1"/>
    <property type="match status" value="2"/>
</dbReference>
<dbReference type="SUPFAM" id="SSF82771">
    <property type="entry name" value="GIY-YIG endonuclease"/>
    <property type="match status" value="1"/>
</dbReference>
<dbReference type="SMART" id="SM00465">
    <property type="entry name" value="GIYc"/>
    <property type="match status" value="1"/>
</dbReference>
<dbReference type="PANTHER" id="PTHR30562:SF1">
    <property type="entry name" value="UVRABC SYSTEM PROTEIN C"/>
    <property type="match status" value="1"/>
</dbReference>
<dbReference type="InterPro" id="IPR001162">
    <property type="entry name" value="UvrC_RNase_H_dom"/>
</dbReference>
<feature type="domain" description="UvrC family homology region profile" evidence="11">
    <location>
        <begin position="259"/>
        <end position="537"/>
    </location>
</feature>
<dbReference type="Gene3D" id="3.30.420.340">
    <property type="entry name" value="UvrC, RNAse H endonuclease domain"/>
    <property type="match status" value="1"/>
</dbReference>
<feature type="domain" description="UVR" evidence="9">
    <location>
        <begin position="208"/>
        <end position="243"/>
    </location>
</feature>
<dbReference type="GO" id="GO:0005737">
    <property type="term" value="C:cytoplasm"/>
    <property type="evidence" value="ECO:0007669"/>
    <property type="project" value="UniProtKB-SubCell"/>
</dbReference>
<comment type="caution">
    <text evidence="12">The sequence shown here is derived from an EMBL/GenBank/DDBJ whole genome shotgun (WGS) entry which is preliminary data.</text>
</comment>
<keyword evidence="4 7" id="KW-0267">Excision nuclease</keyword>
<dbReference type="Pfam" id="PF08459">
    <property type="entry name" value="UvrC_RNaseH_dom"/>
    <property type="match status" value="1"/>
</dbReference>
<evidence type="ECO:0000259" key="9">
    <source>
        <dbReference type="PROSITE" id="PS50151"/>
    </source>
</evidence>
<dbReference type="GO" id="GO:0009432">
    <property type="term" value="P:SOS response"/>
    <property type="evidence" value="ECO:0007669"/>
    <property type="project" value="UniProtKB-UniRule"/>
</dbReference>
<feature type="region of interest" description="Disordered" evidence="8">
    <location>
        <begin position="489"/>
        <end position="509"/>
    </location>
</feature>
<dbReference type="GO" id="GO:0003677">
    <property type="term" value="F:DNA binding"/>
    <property type="evidence" value="ECO:0007669"/>
    <property type="project" value="UniProtKB-UniRule"/>
</dbReference>
<dbReference type="PANTHER" id="PTHR30562">
    <property type="entry name" value="UVRC/OXIDOREDUCTASE"/>
    <property type="match status" value="1"/>
</dbReference>
<comment type="subunit">
    <text evidence="7">Interacts with UvrB in an incision complex.</text>
</comment>
<dbReference type="SUPFAM" id="SSF46600">
    <property type="entry name" value="C-terminal UvrC-binding domain of UvrB"/>
    <property type="match status" value="1"/>
</dbReference>
<evidence type="ECO:0000256" key="4">
    <source>
        <dbReference type="ARBA" id="ARBA00022881"/>
    </source>
</evidence>
<dbReference type="InterPro" id="IPR010994">
    <property type="entry name" value="RuvA_2-like"/>
</dbReference>
<dbReference type="Pfam" id="PF22920">
    <property type="entry name" value="UvrC_RNaseH"/>
    <property type="match status" value="1"/>
</dbReference>
<proteinExistence type="inferred from homology"/>
<dbReference type="Gene3D" id="4.10.860.10">
    <property type="entry name" value="UVR domain"/>
    <property type="match status" value="1"/>
</dbReference>
<evidence type="ECO:0000256" key="1">
    <source>
        <dbReference type="ARBA" id="ARBA00022490"/>
    </source>
</evidence>
<evidence type="ECO:0000313" key="13">
    <source>
        <dbReference type="Proteomes" id="UP000293036"/>
    </source>
</evidence>
<accession>A0A4Q9V1I8</accession>
<dbReference type="NCBIfam" id="TIGR00194">
    <property type="entry name" value="uvrC"/>
    <property type="match status" value="1"/>
</dbReference>
<dbReference type="NCBIfam" id="NF001824">
    <property type="entry name" value="PRK00558.1-5"/>
    <property type="match status" value="1"/>
</dbReference>
<dbReference type="FunFam" id="3.40.1440.10:FF:000001">
    <property type="entry name" value="UvrABC system protein C"/>
    <property type="match status" value="1"/>
</dbReference>
<feature type="domain" description="GIY-YIG" evidence="10">
    <location>
        <begin position="16"/>
        <end position="95"/>
    </location>
</feature>
<dbReference type="InterPro" id="IPR047296">
    <property type="entry name" value="GIY-YIG_UvrC_Cho"/>
</dbReference>
<evidence type="ECO:0000313" key="12">
    <source>
        <dbReference type="EMBL" id="TBW22951.1"/>
    </source>
</evidence>
<keyword evidence="5 7" id="KW-0234">DNA repair</keyword>
<gene>
    <name evidence="7 12" type="primary">uvrC</name>
    <name evidence="12" type="ORF">EZJ44_03410</name>
</gene>
<name>A0A4Q9V1I8_9ACTO</name>